<dbReference type="GO" id="GO:0016740">
    <property type="term" value="F:transferase activity"/>
    <property type="evidence" value="ECO:0007669"/>
    <property type="project" value="UniProtKB-UniRule"/>
</dbReference>
<comment type="catalytic activity">
    <reaction evidence="9 10">
        <text>L-threonyl-[protein] + FAD = FMN-L-threonyl-[protein] + AMP + H(+)</text>
        <dbReference type="Rhea" id="RHEA:36847"/>
        <dbReference type="Rhea" id="RHEA-COMP:11060"/>
        <dbReference type="Rhea" id="RHEA-COMP:11061"/>
        <dbReference type="ChEBI" id="CHEBI:15378"/>
        <dbReference type="ChEBI" id="CHEBI:30013"/>
        <dbReference type="ChEBI" id="CHEBI:57692"/>
        <dbReference type="ChEBI" id="CHEBI:74257"/>
        <dbReference type="ChEBI" id="CHEBI:456215"/>
        <dbReference type="EC" id="2.7.1.180"/>
    </reaction>
</comment>
<feature type="signal peptide" evidence="12">
    <location>
        <begin position="1"/>
        <end position="34"/>
    </location>
</feature>
<dbReference type="EMBL" id="CP039289">
    <property type="protein sequence ID" value="QCC05485.1"/>
    <property type="molecule type" value="Genomic_DNA"/>
</dbReference>
<organism evidence="13 15">
    <name type="scientific">Cupriavidus necator (strain ATCC 17699 / DSM 428 / KCTC 22496 / NCIMB 10442 / H16 / Stanier 337)</name>
    <name type="common">Ralstonia eutropha</name>
    <dbReference type="NCBI Taxonomy" id="381666"/>
    <lineage>
        <taxon>Bacteria</taxon>
        <taxon>Pseudomonadati</taxon>
        <taxon>Pseudomonadota</taxon>
        <taxon>Betaproteobacteria</taxon>
        <taxon>Burkholderiales</taxon>
        <taxon>Burkholderiaceae</taxon>
        <taxon>Cupriavidus</taxon>
    </lineage>
</organism>
<dbReference type="GO" id="GO:0046872">
    <property type="term" value="F:metal ion binding"/>
    <property type="evidence" value="ECO:0007669"/>
    <property type="project" value="UniProtKB-UniRule"/>
</dbReference>
<evidence type="ECO:0000256" key="9">
    <source>
        <dbReference type="ARBA" id="ARBA00048540"/>
    </source>
</evidence>
<dbReference type="EMBL" id="AY305378">
    <property type="protein sequence ID" value="AAP86003.1"/>
    <property type="molecule type" value="Genomic_DNA"/>
</dbReference>
<feature type="binding site" evidence="11">
    <location>
        <position position="184"/>
    </location>
    <ligand>
        <name>Mg(2+)</name>
        <dbReference type="ChEBI" id="CHEBI:18420"/>
    </ligand>
</feature>
<feature type="chain" id="PRO_5039910143" description="FAD:protein FMN transferase" evidence="12">
    <location>
        <begin position="35"/>
        <end position="342"/>
    </location>
</feature>
<evidence type="ECO:0000313" key="14">
    <source>
        <dbReference type="EMBL" id="QCC05485.1"/>
    </source>
</evidence>
<evidence type="ECO:0000256" key="11">
    <source>
        <dbReference type="PIRSR" id="PIRSR006268-2"/>
    </source>
</evidence>
<evidence type="ECO:0000256" key="5">
    <source>
        <dbReference type="ARBA" id="ARBA00022723"/>
    </source>
</evidence>
<evidence type="ECO:0000256" key="12">
    <source>
        <dbReference type="SAM" id="SignalP"/>
    </source>
</evidence>
<evidence type="ECO:0000256" key="3">
    <source>
        <dbReference type="ARBA" id="ARBA00022630"/>
    </source>
</evidence>
<geneLocation type="plasmid" evidence="14">
    <name>pHG1</name>
</geneLocation>
<keyword evidence="13" id="KW-0614">Plasmid</keyword>
<keyword evidence="3 10" id="KW-0285">Flavoprotein</keyword>
<dbReference type="SUPFAM" id="SSF143631">
    <property type="entry name" value="ApbE-like"/>
    <property type="match status" value="1"/>
</dbReference>
<dbReference type="PIRSF" id="PIRSF006268">
    <property type="entry name" value="ApbE"/>
    <property type="match status" value="1"/>
</dbReference>
<keyword evidence="4 10" id="KW-0808">Transferase</keyword>
<proteinExistence type="inferred from homology"/>
<keyword evidence="15" id="KW-1185">Reference proteome</keyword>
<accession>Q7WX88</accession>
<keyword evidence="6 10" id="KW-0274">FAD</keyword>
<evidence type="ECO:0000256" key="7">
    <source>
        <dbReference type="ARBA" id="ARBA00022842"/>
    </source>
</evidence>
<dbReference type="Pfam" id="PF02424">
    <property type="entry name" value="ApbE"/>
    <property type="match status" value="1"/>
</dbReference>
<reference evidence="14 16" key="2">
    <citation type="submission" date="2019-04" db="EMBL/GenBank/DDBJ databases">
        <title>Long-read de novo sequencing of Cupriavidus necator H16.</title>
        <authorList>
            <person name="Little G.T."/>
            <person name="Ehsaan M."/>
            <person name="Arenas-Lopez C."/>
            <person name="Jawed K."/>
            <person name="Winzer K."/>
            <person name="Kovacs K."/>
            <person name="Malys N."/>
            <person name="Minton N.P."/>
        </authorList>
    </citation>
    <scope>NUCLEOTIDE SEQUENCE [LARGE SCALE GENOMIC DNA]</scope>
    <source>
        <strain evidence="14 16">H16</strain>
        <plasmid evidence="14">pHG1</plasmid>
        <plasmid evidence="16">phg1</plasmid>
    </source>
</reference>
<comment type="similarity">
    <text evidence="10">Belongs to the ApbE family.</text>
</comment>
<reference evidence="13 15" key="1">
    <citation type="journal article" date="2003" name="J. Mol. Biol.">
        <title>Complete nucleotide sequence of pHG1: a Ralstonia eutropha H16 megaplasmid encoding key enzymes of H(2)-based lithoautotrophy and anaerobiosis.</title>
        <authorList>
            <person name="Schwartz E."/>
            <person name="Henne A."/>
            <person name="Cramm R."/>
            <person name="Eitinger T."/>
            <person name="Friedrich B."/>
            <person name="Gottschalk G."/>
        </authorList>
    </citation>
    <scope>NUCLEOTIDE SEQUENCE [LARGE SCALE GENOMIC DNA]</scope>
    <source>
        <strain evidence="15">ATCC 17699 / DSM 428 / KCTC 22496 / NCIMB 10442 / H16 / Stanier 337</strain>
        <strain evidence="13">H16</strain>
        <plasmid evidence="13 15">megaplasmid pHG1</plasmid>
    </source>
</reference>
<name>Q7WX88_CUPNH</name>
<dbReference type="Gene3D" id="3.10.520.10">
    <property type="entry name" value="ApbE-like domains"/>
    <property type="match status" value="1"/>
</dbReference>
<dbReference type="KEGG" id="reh:PHG254"/>
<keyword evidence="12" id="KW-0732">Signal</keyword>
<evidence type="ECO:0000256" key="6">
    <source>
        <dbReference type="ARBA" id="ARBA00022827"/>
    </source>
</evidence>
<dbReference type="Proteomes" id="UP000296079">
    <property type="component" value="Plasmid pHG1"/>
</dbReference>
<dbReference type="AlphaFoldDB" id="Q7WX88"/>
<keyword evidence="7 10" id="KW-0460">Magnesium</keyword>
<evidence type="ECO:0000256" key="2">
    <source>
        <dbReference type="ARBA" id="ARBA00016337"/>
    </source>
</evidence>
<dbReference type="EC" id="2.7.1.180" evidence="1 10"/>
<evidence type="ECO:0000313" key="15">
    <source>
        <dbReference type="Proteomes" id="UP000008210"/>
    </source>
</evidence>
<dbReference type="eggNOG" id="COG1477">
    <property type="taxonomic scope" value="Bacteria"/>
</dbReference>
<dbReference type="Proteomes" id="UP000008210">
    <property type="component" value="Plasmid megaplasmid pHG1"/>
</dbReference>
<geneLocation type="plasmid" evidence="16">
    <name>phg1</name>
</geneLocation>
<evidence type="ECO:0000256" key="1">
    <source>
        <dbReference type="ARBA" id="ARBA00011955"/>
    </source>
</evidence>
<sequence>MNASRPDRPNPGRRRLLCAWPLLATGLWIRPALADPRVAQSSRTLMGTRVDITVQARHADTAAPAMAAAWAEMARLADLMSRYRVGSQVHALQLAAGVQPVKVAPEMLRVLGMANRMSRRSAGAFDITVGAFAGWNFDPAHPAMPDQAEIARELPLVNYRDVVVDPRAETAFLRRQGMRIDLGGIAKLPVLQAGMDVLRQHGLDGAMINGGGDVLVSGALQGRAWRIGVRDPLAPARLTGVIAMHDGLVAASGDYERCFMQAGRRYHHILDPGTGMPSAGPHGVTLVARGVDDINGLGAAIMVAGETAGRHWLEALPGVDAMIVGPGGRRWLSAGMAGRLIG</sequence>
<evidence type="ECO:0000256" key="10">
    <source>
        <dbReference type="PIRNR" id="PIRNR006268"/>
    </source>
</evidence>
<dbReference type="PATRIC" id="fig|381666.6.peg.203"/>
<dbReference type="OrthoDB" id="9778595at2"/>
<gene>
    <name evidence="13" type="primary">nosX</name>
    <name evidence="13" type="ordered locus">PHG254</name>
    <name evidence="14" type="ORF">E6A55_33500</name>
</gene>
<dbReference type="PANTHER" id="PTHR30040:SF2">
    <property type="entry name" value="FAD:PROTEIN FMN TRANSFERASE"/>
    <property type="match status" value="1"/>
</dbReference>
<keyword evidence="5 10" id="KW-0479">Metal-binding</keyword>
<geneLocation type="plasmid" evidence="13 15">
    <name>megaplasmid pHG1</name>
</geneLocation>
<dbReference type="HOGENOM" id="CLU_044403_1_2_4"/>
<dbReference type="PANTHER" id="PTHR30040">
    <property type="entry name" value="THIAMINE BIOSYNTHESIS LIPOPROTEIN APBE"/>
    <property type="match status" value="1"/>
</dbReference>
<dbReference type="InterPro" id="IPR024932">
    <property type="entry name" value="ApbE"/>
</dbReference>
<protein>
    <recommendedName>
        <fullName evidence="2 10">FAD:protein FMN transferase</fullName>
        <ecNumber evidence="1 10">2.7.1.180</ecNumber>
    </recommendedName>
    <alternativeName>
        <fullName evidence="8 10">Flavin transferase</fullName>
    </alternativeName>
</protein>
<comment type="cofactor">
    <cofactor evidence="11">
        <name>Mg(2+)</name>
        <dbReference type="ChEBI" id="CHEBI:18420"/>
    </cofactor>
    <cofactor evidence="11">
        <name>Mn(2+)</name>
        <dbReference type="ChEBI" id="CHEBI:29035"/>
    </cofactor>
    <text evidence="11">Magnesium. Can also use manganese.</text>
</comment>
<dbReference type="InterPro" id="IPR003374">
    <property type="entry name" value="ApbE-like_sf"/>
</dbReference>
<dbReference type="RefSeq" id="WP_011154166.1">
    <property type="nucleotide sequence ID" value="NC_005241.1"/>
</dbReference>
<evidence type="ECO:0000256" key="4">
    <source>
        <dbReference type="ARBA" id="ARBA00022679"/>
    </source>
</evidence>
<evidence type="ECO:0000313" key="13">
    <source>
        <dbReference type="EMBL" id="AAP86003.1"/>
    </source>
</evidence>
<evidence type="ECO:0000256" key="8">
    <source>
        <dbReference type="ARBA" id="ARBA00031306"/>
    </source>
</evidence>
<evidence type="ECO:0000313" key="16">
    <source>
        <dbReference type="Proteomes" id="UP000296079"/>
    </source>
</evidence>